<dbReference type="Proteomes" id="UP001500279">
    <property type="component" value="Unassembled WGS sequence"/>
</dbReference>
<reference evidence="2 3" key="1">
    <citation type="journal article" date="2019" name="Int. J. Syst. Evol. Microbiol.">
        <title>The Global Catalogue of Microorganisms (GCM) 10K type strain sequencing project: providing services to taxonomists for standard genome sequencing and annotation.</title>
        <authorList>
            <consortium name="The Broad Institute Genomics Platform"/>
            <consortium name="The Broad Institute Genome Sequencing Center for Infectious Disease"/>
            <person name="Wu L."/>
            <person name="Ma J."/>
        </authorList>
    </citation>
    <scope>NUCLEOTIDE SEQUENCE [LARGE SCALE GENOMIC DNA]</scope>
    <source>
        <strain evidence="2 3">JCM 15503</strain>
    </source>
</reference>
<organism evidence="2 3">
    <name type="scientific">Ideonella azotifigens</name>
    <dbReference type="NCBI Taxonomy" id="513160"/>
    <lineage>
        <taxon>Bacteria</taxon>
        <taxon>Pseudomonadati</taxon>
        <taxon>Pseudomonadota</taxon>
        <taxon>Betaproteobacteria</taxon>
        <taxon>Burkholderiales</taxon>
        <taxon>Sphaerotilaceae</taxon>
        <taxon>Ideonella</taxon>
    </lineage>
</organism>
<accession>A0ABN1JUZ2</accession>
<evidence type="ECO:0000256" key="1">
    <source>
        <dbReference type="SAM" id="MobiDB-lite"/>
    </source>
</evidence>
<protein>
    <submittedName>
        <fullName evidence="2">Uncharacterized protein</fullName>
    </submittedName>
</protein>
<comment type="caution">
    <text evidence="2">The sequence shown here is derived from an EMBL/GenBank/DDBJ whole genome shotgun (WGS) entry which is preliminary data.</text>
</comment>
<dbReference type="EMBL" id="BAAAEW010000007">
    <property type="protein sequence ID" value="GAA0747141.1"/>
    <property type="molecule type" value="Genomic_DNA"/>
</dbReference>
<evidence type="ECO:0000313" key="3">
    <source>
        <dbReference type="Proteomes" id="UP001500279"/>
    </source>
</evidence>
<keyword evidence="3" id="KW-1185">Reference proteome</keyword>
<name>A0ABN1JUZ2_9BURK</name>
<feature type="region of interest" description="Disordered" evidence="1">
    <location>
        <begin position="1"/>
        <end position="48"/>
    </location>
</feature>
<proteinExistence type="predicted"/>
<evidence type="ECO:0000313" key="2">
    <source>
        <dbReference type="EMBL" id="GAA0747141.1"/>
    </source>
</evidence>
<sequence>MRMYTLSDTVERHGMGSATTRSPLGKVARWGAGRAGSDTGKGLRADQR</sequence>
<gene>
    <name evidence="2" type="ORF">GCM10009107_15360</name>
</gene>